<dbReference type="RefSeq" id="WP_215585957.1">
    <property type="nucleotide sequence ID" value="NZ_CP076133.1"/>
</dbReference>
<keyword evidence="1" id="KW-1133">Transmembrane helix</keyword>
<feature type="transmembrane region" description="Helical" evidence="1">
    <location>
        <begin position="85"/>
        <end position="107"/>
    </location>
</feature>
<keyword evidence="1" id="KW-0472">Membrane</keyword>
<evidence type="ECO:0000313" key="2">
    <source>
        <dbReference type="EMBL" id="QWG05305.1"/>
    </source>
</evidence>
<proteinExistence type="predicted"/>
<feature type="transmembrane region" description="Helical" evidence="1">
    <location>
        <begin position="23"/>
        <end position="40"/>
    </location>
</feature>
<dbReference type="EMBL" id="CP076133">
    <property type="protein sequence ID" value="QWG05305.1"/>
    <property type="molecule type" value="Genomic_DNA"/>
</dbReference>
<evidence type="ECO:0000313" key="3">
    <source>
        <dbReference type="Proteomes" id="UP000678679"/>
    </source>
</evidence>
<protein>
    <submittedName>
        <fullName evidence="2">Uncharacterized protein</fullName>
    </submittedName>
</protein>
<dbReference type="Proteomes" id="UP000678679">
    <property type="component" value="Chromosome 2"/>
</dbReference>
<keyword evidence="3" id="KW-1185">Reference proteome</keyword>
<keyword evidence="1" id="KW-0812">Transmembrane</keyword>
<gene>
    <name evidence="2" type="ORF">KMW28_23065</name>
</gene>
<accession>A0AAX1NCW5</accession>
<dbReference type="KEGG" id="fya:KMW28_23065"/>
<sequence>MISELFTDTRTLPKDLAKSIKCYRLYIGLSIYGIALMKIIEALQLYFLFFLLPFIALGLIFLPFKGLFHSVKNVRKKEKINHISIIYYWGNFVLVMAFVLSIMVFVYDMMRLFL</sequence>
<evidence type="ECO:0000256" key="1">
    <source>
        <dbReference type="SAM" id="Phobius"/>
    </source>
</evidence>
<organism evidence="2 3">
    <name type="scientific">Flammeovirga yaeyamensis</name>
    <dbReference type="NCBI Taxonomy" id="367791"/>
    <lineage>
        <taxon>Bacteria</taxon>
        <taxon>Pseudomonadati</taxon>
        <taxon>Bacteroidota</taxon>
        <taxon>Cytophagia</taxon>
        <taxon>Cytophagales</taxon>
        <taxon>Flammeovirgaceae</taxon>
        <taxon>Flammeovirga</taxon>
    </lineage>
</organism>
<name>A0AAX1NCW5_9BACT</name>
<dbReference type="AlphaFoldDB" id="A0AAX1NCW5"/>
<reference evidence="2 3" key="1">
    <citation type="submission" date="2021-05" db="EMBL/GenBank/DDBJ databases">
        <title>Comparative genomic studies on the polysaccharide-degrading batcterial strains of the Flammeovirga genus.</title>
        <authorList>
            <person name="Zewei F."/>
            <person name="Zheng Z."/>
            <person name="Yu L."/>
            <person name="Ruyue G."/>
            <person name="Yanhong M."/>
            <person name="Yuanyuan C."/>
            <person name="Jingyan G."/>
            <person name="Wenjun H."/>
        </authorList>
    </citation>
    <scope>NUCLEOTIDE SEQUENCE [LARGE SCALE GENOMIC DNA]</scope>
    <source>
        <strain evidence="2 3">NBRC:100898</strain>
    </source>
</reference>
<feature type="transmembrane region" description="Helical" evidence="1">
    <location>
        <begin position="46"/>
        <end position="64"/>
    </location>
</feature>